<dbReference type="EMBL" id="CP031146">
    <property type="protein sequence ID" value="AXM95763.1"/>
    <property type="molecule type" value="Genomic_DNA"/>
</dbReference>
<evidence type="ECO:0000313" key="4">
    <source>
        <dbReference type="Proteomes" id="UP000256503"/>
    </source>
</evidence>
<organism evidence="3 4">
    <name type="scientific">Pseudomonas plecoglossicida</name>
    <dbReference type="NCBI Taxonomy" id="70775"/>
    <lineage>
        <taxon>Bacteria</taxon>
        <taxon>Pseudomonadati</taxon>
        <taxon>Pseudomonadota</taxon>
        <taxon>Gammaproteobacteria</taxon>
        <taxon>Pseudomonadales</taxon>
        <taxon>Pseudomonadaceae</taxon>
        <taxon>Pseudomonas</taxon>
    </lineage>
</organism>
<feature type="domain" description="SMEK" evidence="2">
    <location>
        <begin position="10"/>
        <end position="150"/>
    </location>
</feature>
<name>A0AAD0QVF7_PSEDL</name>
<dbReference type="Proteomes" id="UP000256503">
    <property type="component" value="Chromosome"/>
</dbReference>
<proteinExistence type="predicted"/>
<reference evidence="3 4" key="1">
    <citation type="submission" date="2018-07" db="EMBL/GenBank/DDBJ databases">
        <title>Complete genome sequence of a Pseudomonas plecoglossicida strain pathogenic to the marine fish, Larimichthys crocea.</title>
        <authorList>
            <person name="Tao Z."/>
        </authorList>
    </citation>
    <scope>NUCLEOTIDE SEQUENCE [LARGE SCALE GENOMIC DNA]</scope>
    <source>
        <strain evidence="3 4">XSDHY-P</strain>
    </source>
</reference>
<evidence type="ECO:0000313" key="3">
    <source>
        <dbReference type="EMBL" id="AXM95763.1"/>
    </source>
</evidence>
<sequence length="508" mass="58005">MRQLEIENELRDVVSRIISQVDLSTKQGRLDINLSLEDALIPILKAAFNLPNLINLNRRQKNFPGIDLGDDHDRVAFQVTATTSLEKVKKTLTHFVSKQFYNTFDELYILMLTNKQASYSQAAIDQITDGAFQFSTKTHIIDLGDILSKVTGLRIPAQERVLTDFKLILGDINAYLDFNAGEGHQSHTLTSNLITVTPPETVYVAELLINEASVLAQAREHLNFRKNSCSKQSLVKMALLLNGADTDSWVCFENRIFTFEDISNSGIRHIVDIGTIEALETRDLSDSDIDDNIKIFKLLLNGHVRETLKPHNVVYERRDKFFFFKLHHPEDEGRKENWVGKKKSTRRVYEQIMSKKEPTRIAHHVHLSFELSFTSIAAQWYALVVPSWLYTFDGSRKSRYHEDLLSKQKRLEFNQSVRNIVRFLAYYLRSTNVPIDKFEGDVGGVHSGTYQNTSEYGDRDTGDAEDSASAHPENHGFFGELLELTCEEKLVDGEHVGADFEEELTLED</sequence>
<evidence type="ECO:0000259" key="2">
    <source>
        <dbReference type="Pfam" id="PF21941"/>
    </source>
</evidence>
<gene>
    <name evidence="3" type="ORF">DVB73_08135</name>
</gene>
<dbReference type="InterPro" id="IPR047740">
    <property type="entry name" value="SMEK_dom"/>
</dbReference>
<evidence type="ECO:0000256" key="1">
    <source>
        <dbReference type="SAM" id="MobiDB-lite"/>
    </source>
</evidence>
<feature type="region of interest" description="Disordered" evidence="1">
    <location>
        <begin position="449"/>
        <end position="470"/>
    </location>
</feature>
<accession>A0AAD0QVF7</accession>
<protein>
    <recommendedName>
        <fullName evidence="2">SMEK domain-containing protein</fullName>
    </recommendedName>
</protein>
<dbReference type="NCBIfam" id="NF033859">
    <property type="entry name" value="SMEK_N"/>
    <property type="match status" value="1"/>
</dbReference>
<dbReference type="GeneID" id="49613381"/>
<dbReference type="Pfam" id="PF21941">
    <property type="entry name" value="SMEK_N"/>
    <property type="match status" value="1"/>
</dbReference>
<dbReference type="RefSeq" id="WP_016393047.1">
    <property type="nucleotide sequence ID" value="NZ_CP031146.1"/>
</dbReference>
<dbReference type="AlphaFoldDB" id="A0AAD0QVF7"/>